<keyword evidence="2" id="KW-1185">Reference proteome</keyword>
<sequence>MSFLNVRQEKKIIGALCLLALFIMYQASITAFTHVHYINGVLVAHSHPFHGTHSHSKTSLVVIGYLSNFCSSGVDVYEDRHPMRALQAVLKSAPATPTVKGEVIRTLSLRAPPSFLLS</sequence>
<dbReference type="EMBL" id="CP002352">
    <property type="protein sequence ID" value="ADV44704.1"/>
    <property type="molecule type" value="Genomic_DNA"/>
</dbReference>
<protein>
    <submittedName>
        <fullName evidence="1">Uncharacterized protein</fullName>
    </submittedName>
</protein>
<reference key="1">
    <citation type="submission" date="2010-11" db="EMBL/GenBank/DDBJ databases">
        <title>The complete genome of Bacteroides helcogenes P 36-108.</title>
        <authorList>
            <consortium name="US DOE Joint Genome Institute (JGI-PGF)"/>
            <person name="Lucas S."/>
            <person name="Copeland A."/>
            <person name="Lapidus A."/>
            <person name="Bruce D."/>
            <person name="Goodwin L."/>
            <person name="Pitluck S."/>
            <person name="Kyrpides N."/>
            <person name="Mavromatis K."/>
            <person name="Ivanova N."/>
            <person name="Zeytun A."/>
            <person name="Brettin T."/>
            <person name="Detter J.C."/>
            <person name="Tapia R."/>
            <person name="Han C."/>
            <person name="Land M."/>
            <person name="Hauser L."/>
            <person name="Markowitz V."/>
            <person name="Cheng J.-F."/>
            <person name="Hugenholtz P."/>
            <person name="Woyke T."/>
            <person name="Wu D."/>
            <person name="Gronow S."/>
            <person name="Wellnitz S."/>
            <person name="Brambilla E."/>
            <person name="Klenk H.-P."/>
            <person name="Eisen J.A."/>
        </authorList>
    </citation>
    <scope>NUCLEOTIDE SEQUENCE</scope>
    <source>
        <strain>P 36-108</strain>
    </source>
</reference>
<dbReference type="KEGG" id="bhl:Bache_2761"/>
<organism evidence="1 2">
    <name type="scientific">Bacteroides helcogenes (strain ATCC 35417 / DSM 20613 / JCM 6297 / CCUG 15421 / P 36-108)</name>
    <dbReference type="NCBI Taxonomy" id="693979"/>
    <lineage>
        <taxon>Bacteria</taxon>
        <taxon>Pseudomonadati</taxon>
        <taxon>Bacteroidota</taxon>
        <taxon>Bacteroidia</taxon>
        <taxon>Bacteroidales</taxon>
        <taxon>Bacteroidaceae</taxon>
        <taxon>Bacteroides</taxon>
    </lineage>
</organism>
<dbReference type="AlphaFoldDB" id="E6SX16"/>
<dbReference type="eggNOG" id="ENOG5033GM5">
    <property type="taxonomic scope" value="Bacteria"/>
</dbReference>
<proteinExistence type="predicted"/>
<dbReference type="STRING" id="693979.Bache_2761"/>
<gene>
    <name evidence="1" type="ordered locus">Bache_2761</name>
</gene>
<reference evidence="1 2" key="2">
    <citation type="journal article" date="2011" name="Stand. Genomic Sci.">
        <title>Complete genome sequence of Bacteroides helcogenes type strain (P 36-108).</title>
        <authorList>
            <person name="Pati A."/>
            <person name="Gronow S."/>
            <person name="Zeytun A."/>
            <person name="Lapidus A."/>
            <person name="Nolan M."/>
            <person name="Hammon N."/>
            <person name="Deshpande S."/>
            <person name="Cheng J.F."/>
            <person name="Tapia R."/>
            <person name="Han C."/>
            <person name="Goodwin L."/>
            <person name="Pitluck S."/>
            <person name="Liolios K."/>
            <person name="Pagani I."/>
            <person name="Ivanova N."/>
            <person name="Mavromatis K."/>
            <person name="Chen A."/>
            <person name="Palaniappan K."/>
            <person name="Land M."/>
            <person name="Hauser L."/>
            <person name="Chang Y.J."/>
            <person name="Jeffries C.D."/>
            <person name="Detter J.C."/>
            <person name="Brambilla E."/>
            <person name="Rohde M."/>
            <person name="Goker M."/>
            <person name="Woyke T."/>
            <person name="Bristow J."/>
            <person name="Eisen J.A."/>
            <person name="Markowitz V."/>
            <person name="Hugenholtz P."/>
            <person name="Kyrpides N.C."/>
            <person name="Klenk H.P."/>
            <person name="Lucas S."/>
        </authorList>
    </citation>
    <scope>NUCLEOTIDE SEQUENCE [LARGE SCALE GENOMIC DNA]</scope>
    <source>
        <strain evidence="2">ATCC 35417 / DSM 20613 / JCM 6297 / CCUG 15421 / P 36-108</strain>
    </source>
</reference>
<dbReference type="RefSeq" id="WP_013548291.1">
    <property type="nucleotide sequence ID" value="NC_014933.1"/>
</dbReference>
<accession>E6SX16</accession>
<evidence type="ECO:0000313" key="1">
    <source>
        <dbReference type="EMBL" id="ADV44704.1"/>
    </source>
</evidence>
<dbReference type="HOGENOM" id="CLU_142698_0_0_10"/>
<name>E6SX16_BACT6</name>
<dbReference type="Proteomes" id="UP000008630">
    <property type="component" value="Chromosome"/>
</dbReference>
<evidence type="ECO:0000313" key="2">
    <source>
        <dbReference type="Proteomes" id="UP000008630"/>
    </source>
</evidence>